<dbReference type="SUPFAM" id="SSF103473">
    <property type="entry name" value="MFS general substrate transporter"/>
    <property type="match status" value="1"/>
</dbReference>
<comment type="caution">
    <text evidence="27">The sequence shown here is derived from an EMBL/GenBank/DDBJ whole genome shotgun (WGS) entry which is preliminary data.</text>
</comment>
<evidence type="ECO:0000256" key="2">
    <source>
        <dbReference type="ARBA" id="ARBA00008335"/>
    </source>
</evidence>
<dbReference type="PROSITE" id="PS50850">
    <property type="entry name" value="MFS"/>
    <property type="match status" value="1"/>
</dbReference>
<evidence type="ECO:0000259" key="26">
    <source>
        <dbReference type="PROSITE" id="PS50850"/>
    </source>
</evidence>
<evidence type="ECO:0000256" key="14">
    <source>
        <dbReference type="ARBA" id="ARBA00044898"/>
    </source>
</evidence>
<keyword evidence="5 25" id="KW-1133">Transmembrane helix</keyword>
<comment type="catalytic activity">
    <reaction evidence="14">
        <text>L-aspartyl-L-lysine(out) = L-aspartyl-L-lysine(in)</text>
        <dbReference type="Rhea" id="RHEA:79411"/>
        <dbReference type="ChEBI" id="CHEBI:229953"/>
    </reaction>
</comment>
<comment type="catalytic activity">
    <reaction evidence="10">
        <text>L-alpha-aminoacyl-L-arginine(out) = L-alpha-aminoacyl-L-arginine(in)</text>
        <dbReference type="Rhea" id="RHEA:79367"/>
        <dbReference type="ChEBI" id="CHEBI:229968"/>
    </reaction>
</comment>
<reference evidence="27 28" key="1">
    <citation type="submission" date="2018-08" db="EMBL/GenBank/DDBJ databases">
        <title>Genome analysis of the thermophilic bacterium of the candidate phylum Aminicenantes from deep subsurface aquifer revealed its physiology and ecological role.</title>
        <authorList>
            <person name="Kadnikov V.V."/>
            <person name="Mardanov A.V."/>
            <person name="Beletsky A.V."/>
            <person name="Karnachuk O.V."/>
            <person name="Ravin N.V."/>
        </authorList>
    </citation>
    <scope>NUCLEOTIDE SEQUENCE [LARGE SCALE GENOMIC DNA]</scope>
    <source>
        <strain evidence="27">BY38</strain>
    </source>
</reference>
<name>A0A3E2BNU9_9BACT</name>
<dbReference type="GO" id="GO:0022857">
    <property type="term" value="F:transmembrane transporter activity"/>
    <property type="evidence" value="ECO:0007669"/>
    <property type="project" value="InterPro"/>
</dbReference>
<comment type="catalytic activity">
    <reaction evidence="17">
        <text>L-arginyl-glycine(out) = L-arginyl-glycine(in)</text>
        <dbReference type="Rhea" id="RHEA:79391"/>
        <dbReference type="ChEBI" id="CHEBI:229955"/>
    </reaction>
</comment>
<evidence type="ECO:0000256" key="3">
    <source>
        <dbReference type="ARBA" id="ARBA00022448"/>
    </source>
</evidence>
<feature type="transmembrane region" description="Helical" evidence="25">
    <location>
        <begin position="58"/>
        <end position="81"/>
    </location>
</feature>
<feature type="transmembrane region" description="Helical" evidence="25">
    <location>
        <begin position="374"/>
        <end position="396"/>
    </location>
</feature>
<feature type="domain" description="Major facilitator superfamily (MFS) profile" evidence="26">
    <location>
        <begin position="23"/>
        <end position="429"/>
    </location>
</feature>
<keyword evidence="4 25" id="KW-0812">Transmembrane</keyword>
<dbReference type="Proteomes" id="UP000257323">
    <property type="component" value="Unassembled WGS sequence"/>
</dbReference>
<evidence type="ECO:0000256" key="24">
    <source>
        <dbReference type="ARBA" id="ARBA00046376"/>
    </source>
</evidence>
<dbReference type="PANTHER" id="PTHR23512:SF3">
    <property type="entry name" value="MAJOR FACILITATOR SUPERFAMILY DOMAIN-CONTAINING PROTEIN 1"/>
    <property type="match status" value="1"/>
</dbReference>
<feature type="transmembrane region" description="Helical" evidence="25">
    <location>
        <begin position="280"/>
        <end position="304"/>
    </location>
</feature>
<evidence type="ECO:0000256" key="18">
    <source>
        <dbReference type="ARBA" id="ARBA00044912"/>
    </source>
</evidence>
<evidence type="ECO:0000256" key="4">
    <source>
        <dbReference type="ARBA" id="ARBA00022692"/>
    </source>
</evidence>
<evidence type="ECO:0000256" key="1">
    <source>
        <dbReference type="ARBA" id="ARBA00004155"/>
    </source>
</evidence>
<evidence type="ECO:0000256" key="23">
    <source>
        <dbReference type="ARBA" id="ARBA00045709"/>
    </source>
</evidence>
<dbReference type="GO" id="GO:0005765">
    <property type="term" value="C:lysosomal membrane"/>
    <property type="evidence" value="ECO:0007669"/>
    <property type="project" value="UniProtKB-SubCell"/>
</dbReference>
<keyword evidence="7" id="KW-0458">Lysosome</keyword>
<feature type="transmembrane region" description="Helical" evidence="25">
    <location>
        <begin position="88"/>
        <end position="105"/>
    </location>
</feature>
<evidence type="ECO:0000256" key="25">
    <source>
        <dbReference type="SAM" id="Phobius"/>
    </source>
</evidence>
<evidence type="ECO:0000256" key="17">
    <source>
        <dbReference type="ARBA" id="ARBA00044903"/>
    </source>
</evidence>
<evidence type="ECO:0000256" key="11">
    <source>
        <dbReference type="ARBA" id="ARBA00044884"/>
    </source>
</evidence>
<feature type="transmembrane region" description="Helical" evidence="25">
    <location>
        <begin position="21"/>
        <end position="38"/>
    </location>
</feature>
<protein>
    <recommendedName>
        <fullName evidence="21">Lysosomal dipeptide transporter MFSD1</fullName>
    </recommendedName>
    <alternativeName>
        <fullName evidence="22">Major facilitator superfamily domain-containing protein 1</fullName>
    </alternativeName>
</protein>
<comment type="catalytic activity">
    <reaction evidence="18">
        <text>L-histidyl-L-alpha-amino acid(out) = L-histidyl-L-alpha-amino acid(in)</text>
        <dbReference type="Rhea" id="RHEA:79379"/>
        <dbReference type="ChEBI" id="CHEBI:229964"/>
    </reaction>
</comment>
<dbReference type="Pfam" id="PF07690">
    <property type="entry name" value="MFS_1"/>
    <property type="match status" value="2"/>
</dbReference>
<evidence type="ECO:0000256" key="16">
    <source>
        <dbReference type="ARBA" id="ARBA00044900"/>
    </source>
</evidence>
<comment type="subcellular location">
    <subcellularLocation>
        <location evidence="1">Lysosome membrane</location>
        <topology evidence="1">Multi-pass membrane protein</topology>
    </subcellularLocation>
</comment>
<evidence type="ECO:0000313" key="27">
    <source>
        <dbReference type="EMBL" id="RFT16409.1"/>
    </source>
</evidence>
<feature type="transmembrane region" description="Helical" evidence="25">
    <location>
        <begin position="175"/>
        <end position="200"/>
    </location>
</feature>
<evidence type="ECO:0000256" key="13">
    <source>
        <dbReference type="ARBA" id="ARBA00044893"/>
    </source>
</evidence>
<feature type="transmembrane region" description="Helical" evidence="25">
    <location>
        <begin position="341"/>
        <end position="362"/>
    </location>
</feature>
<accession>A0A3E2BNU9</accession>
<dbReference type="Gene3D" id="1.20.1250.20">
    <property type="entry name" value="MFS general substrate transporter like domains"/>
    <property type="match status" value="2"/>
</dbReference>
<organism evidence="27 28">
    <name type="scientific">Candidatus Saccharicenans subterraneus</name>
    <dbReference type="NCBI Taxonomy" id="2508984"/>
    <lineage>
        <taxon>Bacteria</taxon>
        <taxon>Candidatus Aminicenantota</taxon>
        <taxon>Candidatus Aminicenantia</taxon>
        <taxon>Candidatus Aminicenantales</taxon>
        <taxon>Candidatus Saccharicenantaceae</taxon>
        <taxon>Candidatus Saccharicenans</taxon>
    </lineage>
</organism>
<evidence type="ECO:0000256" key="7">
    <source>
        <dbReference type="ARBA" id="ARBA00023228"/>
    </source>
</evidence>
<evidence type="ECO:0000256" key="10">
    <source>
        <dbReference type="ARBA" id="ARBA00044881"/>
    </source>
</evidence>
<comment type="catalytic activity">
    <reaction evidence="16">
        <text>L-lysyl-L-lysine(out) = L-lysyl-L-lysine(in)</text>
        <dbReference type="Rhea" id="RHEA:79403"/>
        <dbReference type="ChEBI" id="CHEBI:229956"/>
    </reaction>
</comment>
<evidence type="ECO:0000256" key="12">
    <source>
        <dbReference type="ARBA" id="ARBA00044891"/>
    </source>
</evidence>
<dbReference type="InterPro" id="IPR011701">
    <property type="entry name" value="MFS"/>
</dbReference>
<feature type="transmembrane region" description="Helical" evidence="25">
    <location>
        <begin position="316"/>
        <end position="335"/>
    </location>
</feature>
<feature type="transmembrane region" description="Helical" evidence="25">
    <location>
        <begin position="402"/>
        <end position="424"/>
    </location>
</feature>
<gene>
    <name evidence="27" type="ORF">OP8BY_1587</name>
</gene>
<comment type="catalytic activity">
    <reaction evidence="12">
        <text>L-lysyl-L-alpha-amino acid(out) = L-lysyl-L-alpha-amino acid(in)</text>
        <dbReference type="Rhea" id="RHEA:79387"/>
        <dbReference type="ChEBI" id="CHEBI:229965"/>
    </reaction>
</comment>
<dbReference type="AlphaFoldDB" id="A0A3E2BNU9"/>
<dbReference type="EMBL" id="QUAH01000003">
    <property type="protein sequence ID" value="RFT16409.1"/>
    <property type="molecule type" value="Genomic_DNA"/>
</dbReference>
<evidence type="ECO:0000313" key="28">
    <source>
        <dbReference type="Proteomes" id="UP000257323"/>
    </source>
</evidence>
<evidence type="ECO:0000256" key="22">
    <source>
        <dbReference type="ARBA" id="ARBA00045018"/>
    </source>
</evidence>
<comment type="catalytic activity">
    <reaction evidence="20">
        <text>L-lysyl-glycine(out) = L-lysyl-glycine(in)</text>
        <dbReference type="Rhea" id="RHEA:79407"/>
        <dbReference type="ChEBI" id="CHEBI:191202"/>
    </reaction>
</comment>
<evidence type="ECO:0000256" key="19">
    <source>
        <dbReference type="ARBA" id="ARBA00044919"/>
    </source>
</evidence>
<comment type="function">
    <text evidence="23">Lysosomal dipeptide uniporter that selectively exports lysine, arginine or histidine-containing dipeptides with a net positive charge from the lysosome lumen into the cytosol. Could play a role in a specific type of protein O-glycosylation indirectly regulating macrophages migration and tissue invasion. Also essential for liver homeostasis.</text>
</comment>
<comment type="catalytic activity">
    <reaction evidence="15">
        <text>L-arginyl-L-alpha-amino acid(out) = L-arginyl-L-alpha-amino acid(in)</text>
        <dbReference type="Rhea" id="RHEA:79371"/>
        <dbReference type="ChEBI" id="CHEBI:84315"/>
    </reaction>
</comment>
<dbReference type="PANTHER" id="PTHR23512">
    <property type="entry name" value="MAJOR FACILITATOR SUPERFAMILY DOMAIN-CONTAINING PROTEIN 1"/>
    <property type="match status" value="1"/>
</dbReference>
<comment type="catalytic activity">
    <reaction evidence="9">
        <text>L-histidyl-glycine(out) = L-histidyl-glycine(in)</text>
        <dbReference type="Rhea" id="RHEA:79395"/>
        <dbReference type="ChEBI" id="CHEBI:229957"/>
    </reaction>
</comment>
<sequence>MDELRVKEKGLLNPASKFYRFLMLAFIASLSFGSYFAYDIVSAIAPSLIEELRAARSTVGTFFTMYSLAAILAVLVGGLLVDKLGTRKASLLFSCLVFIGAALVWKAKSIPVFFLGRFIFGAGSEPLIVAQSAMLARWFRSKELAFSFGATLTVSRLGSLFAFNTGELISRYFGSFRYALLAAVLACAVSLLGNLFYIILDRRGEKVLDLKKEAETEKINLKDIKEFKPTFWYITALCFTFYSAIFPFTALSTDFFVDKWGIARAAESSGGFLAQVFNNFLHMFSTAGGISSIIIFASMVFAPFAGSLVDRIGRRATLMIFGSLILIPCHLLMGLTRIYPAYPMVFLGIAFVLVPAAMWPSVPMVVREERTGTAFGLMTAIQNIGLGLFPLVNGFLRDKTHSYTASSVMFASLGMVGLVFALLLKRADGRESNILEKTTRKS</sequence>
<evidence type="ECO:0000256" key="9">
    <source>
        <dbReference type="ARBA" id="ARBA00044878"/>
    </source>
</evidence>
<dbReference type="InterPro" id="IPR052187">
    <property type="entry name" value="MFSD1"/>
</dbReference>
<dbReference type="InterPro" id="IPR036259">
    <property type="entry name" value="MFS_trans_sf"/>
</dbReference>
<comment type="similarity">
    <text evidence="2">Belongs to the major facilitator superfamily.</text>
</comment>
<comment type="catalytic activity">
    <reaction evidence="11">
        <text>L-alpha-aminoacyl-L-histidine(out) = L-alpha-aminoacyl-L-histidine(in)</text>
        <dbReference type="Rhea" id="RHEA:79375"/>
        <dbReference type="ChEBI" id="CHEBI:229967"/>
    </reaction>
</comment>
<proteinExistence type="inferred from homology"/>
<evidence type="ECO:0000256" key="6">
    <source>
        <dbReference type="ARBA" id="ARBA00023136"/>
    </source>
</evidence>
<evidence type="ECO:0000256" key="21">
    <source>
        <dbReference type="ARBA" id="ARBA00044985"/>
    </source>
</evidence>
<evidence type="ECO:0000256" key="20">
    <source>
        <dbReference type="ARBA" id="ARBA00044924"/>
    </source>
</evidence>
<evidence type="ECO:0000256" key="8">
    <source>
        <dbReference type="ARBA" id="ARBA00044876"/>
    </source>
</evidence>
<comment type="catalytic activity">
    <reaction evidence="8">
        <text>L-lysyl-L-alanine(out) = L-lysyl-L-alanine(in)</text>
        <dbReference type="Rhea" id="RHEA:79399"/>
        <dbReference type="ChEBI" id="CHEBI:229954"/>
    </reaction>
</comment>
<comment type="catalytic activity">
    <reaction evidence="13">
        <text>L-alpha-aminoacyl-L-lysine(out) = L-alpha-aminoacyl-L-lysine(in)</text>
        <dbReference type="Rhea" id="RHEA:79383"/>
        <dbReference type="ChEBI" id="CHEBI:229966"/>
    </reaction>
</comment>
<evidence type="ECO:0000256" key="5">
    <source>
        <dbReference type="ARBA" id="ARBA00022989"/>
    </source>
</evidence>
<feature type="transmembrane region" description="Helical" evidence="25">
    <location>
        <begin position="231"/>
        <end position="251"/>
    </location>
</feature>
<dbReference type="InterPro" id="IPR020846">
    <property type="entry name" value="MFS_dom"/>
</dbReference>
<keyword evidence="3" id="KW-0813">Transport</keyword>
<keyword evidence="6 25" id="KW-0472">Membrane</keyword>
<comment type="catalytic activity">
    <reaction evidence="19">
        <text>L-alanyl-L-lysine(out) = L-alanyl-L-lysine(in)</text>
        <dbReference type="Rhea" id="RHEA:79415"/>
        <dbReference type="ChEBI" id="CHEBI:192470"/>
    </reaction>
</comment>
<comment type="subunit">
    <text evidence="24">Homodimer. Interacts with lysosomal protein GLMP (via lumenal domain); the interaction starts while both proteins are still in the endoplasmic reticulum and is required for stabilization of MFSD1 in lysosomes but has no direct effect on its targeting to lysosomes or transporter activity.</text>
</comment>
<evidence type="ECO:0000256" key="15">
    <source>
        <dbReference type="ARBA" id="ARBA00044899"/>
    </source>
</evidence>